<dbReference type="PANTHER" id="PTHR12905:SF32">
    <property type="entry name" value="UPF0046 PROTEIN C25E10.12"/>
    <property type="match status" value="1"/>
</dbReference>
<dbReference type="GO" id="GO:0016787">
    <property type="term" value="F:hydrolase activity"/>
    <property type="evidence" value="ECO:0007669"/>
    <property type="project" value="InterPro"/>
</dbReference>
<accession>A0A2A6BRJ8</accession>
<evidence type="ECO:0000256" key="1">
    <source>
        <dbReference type="ARBA" id="ARBA00007993"/>
    </source>
</evidence>
<dbReference type="OrthoDB" id="630188at2759"/>
<dbReference type="PANTHER" id="PTHR12905">
    <property type="entry name" value="METALLOPHOSPHOESTERASE"/>
    <property type="match status" value="1"/>
</dbReference>
<dbReference type="InterPro" id="IPR004843">
    <property type="entry name" value="Calcineurin-like_PHP"/>
</dbReference>
<proteinExistence type="inferred from homology"/>
<dbReference type="InterPro" id="IPR051693">
    <property type="entry name" value="UPF0046_metallophosphoest"/>
</dbReference>
<reference evidence="3" key="1">
    <citation type="journal article" date="2008" name="Nat. Genet.">
        <title>The Pristionchus pacificus genome provides a unique perspective on nematode lifestyle and parasitism.</title>
        <authorList>
            <person name="Dieterich C."/>
            <person name="Clifton S.W."/>
            <person name="Schuster L.N."/>
            <person name="Chinwalla A."/>
            <person name="Delehaunty K."/>
            <person name="Dinkelacker I."/>
            <person name="Fulton L."/>
            <person name="Fulton R."/>
            <person name="Godfrey J."/>
            <person name="Minx P."/>
            <person name="Mitreva M."/>
            <person name="Roeseler W."/>
            <person name="Tian H."/>
            <person name="Witte H."/>
            <person name="Yang S.P."/>
            <person name="Wilson R.K."/>
            <person name="Sommer R.J."/>
        </authorList>
    </citation>
    <scope>NUCLEOTIDE SEQUENCE [LARGE SCALE GENOMIC DNA]</scope>
    <source>
        <strain evidence="3">PS312</strain>
    </source>
</reference>
<evidence type="ECO:0000313" key="2">
    <source>
        <dbReference type="EnsemblMetazoa" id="PPA41866.1"/>
    </source>
</evidence>
<dbReference type="AlphaFoldDB" id="A0A2A6BRJ8"/>
<dbReference type="InterPro" id="IPR024201">
    <property type="entry name" value="Calcineurin-like_Pesterase"/>
</dbReference>
<dbReference type="Gene3D" id="3.60.21.10">
    <property type="match status" value="1"/>
</dbReference>
<gene>
    <name evidence="2" type="primary">WBGene00280235</name>
</gene>
<dbReference type="PIRSF" id="PIRSF035808">
    <property type="entry name" value="Pdiesterase_Brain_239"/>
    <property type="match status" value="1"/>
</dbReference>
<name>A0A2A6BRJ8_PRIPA</name>
<dbReference type="CDD" id="cd07379">
    <property type="entry name" value="MPP_239FB"/>
    <property type="match status" value="1"/>
</dbReference>
<dbReference type="SUPFAM" id="SSF56300">
    <property type="entry name" value="Metallo-dependent phosphatases"/>
    <property type="match status" value="1"/>
</dbReference>
<dbReference type="EnsemblMetazoa" id="PPA41866.1">
    <property type="protein sequence ID" value="PPA41866.1"/>
    <property type="gene ID" value="WBGene00280235"/>
</dbReference>
<dbReference type="Pfam" id="PF00149">
    <property type="entry name" value="Metallophos"/>
    <property type="match status" value="1"/>
</dbReference>
<dbReference type="Proteomes" id="UP000005239">
    <property type="component" value="Unassembled WGS sequence"/>
</dbReference>
<accession>A0A8R1UYC2</accession>
<dbReference type="InterPro" id="IPR029052">
    <property type="entry name" value="Metallo-depent_PP-like"/>
</dbReference>
<sequence>MLSGSSLTVSYARALSLARLDERVWSSLIAGRFPENRIIIESPAAETLTVYGKNMEPIINVDPLSERPIECWRKWQKQGRVNEPAKSMRLDAPINENKVRIVCISDTHEKLEEILPSVPDGDILIHSGDFTNYGDVGEVIKFNAEIGKLPHKHKIVVAGNHELGFEDGEEMTDRQQAALNMLGLDKAYQLLSNCTYLCDKQIELYGIKFYGAPWHPMPGYSFYRARGQKILQKWNLIPANTDVLITHTPPLGHGDFNAWAKCDGVLAGCAELLNTVEKRVKPRYHVFGHIHQKHGVTTNGVTTFINAALTDHKLRPEYDPIIFDYPLPPGKTKQDFGY</sequence>
<evidence type="ECO:0000313" key="3">
    <source>
        <dbReference type="Proteomes" id="UP000005239"/>
    </source>
</evidence>
<reference evidence="2" key="2">
    <citation type="submission" date="2022-06" db="UniProtKB">
        <authorList>
            <consortium name="EnsemblMetazoa"/>
        </authorList>
    </citation>
    <scope>IDENTIFICATION</scope>
    <source>
        <strain evidence="2">PS312</strain>
    </source>
</reference>
<keyword evidence="3" id="KW-1185">Reference proteome</keyword>
<organism evidence="2 3">
    <name type="scientific">Pristionchus pacificus</name>
    <name type="common">Parasitic nematode worm</name>
    <dbReference type="NCBI Taxonomy" id="54126"/>
    <lineage>
        <taxon>Eukaryota</taxon>
        <taxon>Metazoa</taxon>
        <taxon>Ecdysozoa</taxon>
        <taxon>Nematoda</taxon>
        <taxon>Chromadorea</taxon>
        <taxon>Rhabditida</taxon>
        <taxon>Rhabditina</taxon>
        <taxon>Diplogasteromorpha</taxon>
        <taxon>Diplogasteroidea</taxon>
        <taxon>Neodiplogasteridae</taxon>
        <taxon>Pristionchus</taxon>
    </lineage>
</organism>
<comment type="similarity">
    <text evidence="1">Belongs to the UPF0046 family.</text>
</comment>
<protein>
    <submittedName>
        <fullName evidence="2">Calcineurin-like phosphoesterase</fullName>
    </submittedName>
</protein>